<protein>
    <submittedName>
        <fullName evidence="1">Uncharacterized protein</fullName>
    </submittedName>
</protein>
<sequence>MLTQPKVKLKFYSSVFLFIVTEVEDSINRKYFYCCTSFQTTSGALSAPPNCPKKGISRAHHGFLTTALPSGI</sequence>
<dbReference type="Proteomes" id="UP001352852">
    <property type="component" value="Unassembled WGS sequence"/>
</dbReference>
<comment type="caution">
    <text evidence="1">The sequence shown here is derived from an EMBL/GenBank/DDBJ whole genome shotgun (WGS) entry which is preliminary data.</text>
</comment>
<name>A0ABU7EQG0_9TELE</name>
<accession>A0ABU7EQG0</accession>
<evidence type="ECO:0000313" key="2">
    <source>
        <dbReference type="Proteomes" id="UP001352852"/>
    </source>
</evidence>
<reference evidence="1 2" key="1">
    <citation type="submission" date="2021-06" db="EMBL/GenBank/DDBJ databases">
        <authorList>
            <person name="Palmer J.M."/>
        </authorList>
    </citation>
    <scope>NUCLEOTIDE SEQUENCE [LARGE SCALE GENOMIC DNA]</scope>
    <source>
        <strain evidence="1 2">CL_MEX2019</strain>
        <tissue evidence="1">Muscle</tissue>
    </source>
</reference>
<organism evidence="1 2">
    <name type="scientific">Characodon lateralis</name>
    <dbReference type="NCBI Taxonomy" id="208331"/>
    <lineage>
        <taxon>Eukaryota</taxon>
        <taxon>Metazoa</taxon>
        <taxon>Chordata</taxon>
        <taxon>Craniata</taxon>
        <taxon>Vertebrata</taxon>
        <taxon>Euteleostomi</taxon>
        <taxon>Actinopterygii</taxon>
        <taxon>Neopterygii</taxon>
        <taxon>Teleostei</taxon>
        <taxon>Neoteleostei</taxon>
        <taxon>Acanthomorphata</taxon>
        <taxon>Ovalentaria</taxon>
        <taxon>Atherinomorphae</taxon>
        <taxon>Cyprinodontiformes</taxon>
        <taxon>Goodeidae</taxon>
        <taxon>Characodon</taxon>
    </lineage>
</organism>
<proteinExistence type="predicted"/>
<keyword evidence="2" id="KW-1185">Reference proteome</keyword>
<dbReference type="EMBL" id="JAHUTJ010065704">
    <property type="protein sequence ID" value="MED6289461.1"/>
    <property type="molecule type" value="Genomic_DNA"/>
</dbReference>
<gene>
    <name evidence="1" type="ORF">CHARACLAT_002983</name>
</gene>
<evidence type="ECO:0000313" key="1">
    <source>
        <dbReference type="EMBL" id="MED6289461.1"/>
    </source>
</evidence>